<evidence type="ECO:0000256" key="1">
    <source>
        <dbReference type="ARBA" id="ARBA00022649"/>
    </source>
</evidence>
<sequence>MAAVHIQEAAAFRLDEIYRYTRDRWGDAKAADYIDGLFDVFTRLENHAAFSKPIPAEFGIDGFFTRYQSHIIYWRRLSDGCIGIVTVLHVRMHQIDRFREAFDL</sequence>
<evidence type="ECO:0000313" key="2">
    <source>
        <dbReference type="EMBL" id="OYQ20945.1"/>
    </source>
</evidence>
<keyword evidence="1" id="KW-1277">Toxin-antitoxin system</keyword>
<protein>
    <submittedName>
        <fullName evidence="2">Plasmid stabilization protein</fullName>
    </submittedName>
</protein>
<dbReference type="RefSeq" id="WP_094407527.1">
    <property type="nucleotide sequence ID" value="NZ_BMJZ01000007.1"/>
</dbReference>
<reference evidence="2 3" key="1">
    <citation type="submission" date="2017-07" db="EMBL/GenBank/DDBJ databases">
        <title>Elstera cyanobacteriorum sp. nov., a novel bacterium isolated from cyanobacterial aggregates in a eutrophic lake.</title>
        <authorList>
            <person name="Cai H."/>
        </authorList>
    </citation>
    <scope>NUCLEOTIDE SEQUENCE [LARGE SCALE GENOMIC DNA]</scope>
    <source>
        <strain evidence="2 3">TH019</strain>
    </source>
</reference>
<dbReference type="Pfam" id="PF05016">
    <property type="entry name" value="ParE_toxin"/>
    <property type="match status" value="1"/>
</dbReference>
<dbReference type="OrthoDB" id="7173315at2"/>
<keyword evidence="3" id="KW-1185">Reference proteome</keyword>
<evidence type="ECO:0000313" key="3">
    <source>
        <dbReference type="Proteomes" id="UP000216361"/>
    </source>
</evidence>
<dbReference type="Proteomes" id="UP000216361">
    <property type="component" value="Unassembled WGS sequence"/>
</dbReference>
<dbReference type="InterPro" id="IPR035093">
    <property type="entry name" value="RelE/ParE_toxin_dom_sf"/>
</dbReference>
<accession>A0A255XX33</accession>
<comment type="caution">
    <text evidence="2">The sequence shown here is derived from an EMBL/GenBank/DDBJ whole genome shotgun (WGS) entry which is preliminary data.</text>
</comment>
<dbReference type="AlphaFoldDB" id="A0A255XX33"/>
<dbReference type="Gene3D" id="3.30.2310.20">
    <property type="entry name" value="RelE-like"/>
    <property type="match status" value="1"/>
</dbReference>
<organism evidence="2 3">
    <name type="scientific">Elstera cyanobacteriorum</name>
    <dbReference type="NCBI Taxonomy" id="2022747"/>
    <lineage>
        <taxon>Bacteria</taxon>
        <taxon>Pseudomonadati</taxon>
        <taxon>Pseudomonadota</taxon>
        <taxon>Alphaproteobacteria</taxon>
        <taxon>Rhodospirillales</taxon>
        <taxon>Rhodospirillaceae</taxon>
        <taxon>Elstera</taxon>
    </lineage>
</organism>
<dbReference type="EMBL" id="NOXS01000025">
    <property type="protein sequence ID" value="OYQ20945.1"/>
    <property type="molecule type" value="Genomic_DNA"/>
</dbReference>
<dbReference type="InterPro" id="IPR007712">
    <property type="entry name" value="RelE/ParE_toxin"/>
</dbReference>
<proteinExistence type="predicted"/>
<gene>
    <name evidence="2" type="ORF">CHR90_03140</name>
</gene>
<name>A0A255XX33_9PROT</name>